<accession>A0ABW0U3T2</accession>
<keyword evidence="2" id="KW-1185">Reference proteome</keyword>
<dbReference type="PANTHER" id="PTHR36441:SF1">
    <property type="entry name" value="DUF503 DOMAIN-CONTAINING PROTEIN"/>
    <property type="match status" value="1"/>
</dbReference>
<evidence type="ECO:0000313" key="1">
    <source>
        <dbReference type="EMBL" id="MFC5628125.1"/>
    </source>
</evidence>
<evidence type="ECO:0000313" key="2">
    <source>
        <dbReference type="Proteomes" id="UP001596143"/>
    </source>
</evidence>
<dbReference type="RefSeq" id="WP_270897962.1">
    <property type="nucleotide sequence ID" value="NZ_JBHSPF010000018.1"/>
</dbReference>
<dbReference type="EMBL" id="JBHSPF010000018">
    <property type="protein sequence ID" value="MFC5628125.1"/>
    <property type="molecule type" value="Genomic_DNA"/>
</dbReference>
<protein>
    <submittedName>
        <fullName evidence="1">DUF503 domain-containing protein</fullName>
    </submittedName>
</protein>
<dbReference type="InterPro" id="IPR007546">
    <property type="entry name" value="DUF503"/>
</dbReference>
<dbReference type="SUPFAM" id="SSF103007">
    <property type="entry name" value="Hypothetical protein TT1725"/>
    <property type="match status" value="1"/>
</dbReference>
<dbReference type="Pfam" id="PF04456">
    <property type="entry name" value="DUF503"/>
    <property type="match status" value="1"/>
</dbReference>
<dbReference type="Gene3D" id="3.30.70.1120">
    <property type="entry name" value="TT1725-like"/>
    <property type="match status" value="1"/>
</dbReference>
<dbReference type="InterPro" id="IPR036746">
    <property type="entry name" value="TT1725-like_sf"/>
</dbReference>
<dbReference type="Proteomes" id="UP001596143">
    <property type="component" value="Unassembled WGS sequence"/>
</dbReference>
<reference evidence="2" key="1">
    <citation type="journal article" date="2019" name="Int. J. Syst. Evol. Microbiol.">
        <title>The Global Catalogue of Microorganisms (GCM) 10K type strain sequencing project: providing services to taxonomists for standard genome sequencing and annotation.</title>
        <authorList>
            <consortium name="The Broad Institute Genomics Platform"/>
            <consortium name="The Broad Institute Genome Sequencing Center for Infectious Disease"/>
            <person name="Wu L."/>
            <person name="Ma J."/>
        </authorList>
    </citation>
    <scope>NUCLEOTIDE SEQUENCE [LARGE SCALE GENOMIC DNA]</scope>
    <source>
        <strain evidence="2">CGMCC 1.15790</strain>
    </source>
</reference>
<organism evidence="1 2">
    <name type="scientific">Aliibacillus thermotolerans</name>
    <dbReference type="NCBI Taxonomy" id="1834418"/>
    <lineage>
        <taxon>Bacteria</taxon>
        <taxon>Bacillati</taxon>
        <taxon>Bacillota</taxon>
        <taxon>Bacilli</taxon>
        <taxon>Bacillales</taxon>
        <taxon>Bacillaceae</taxon>
        <taxon>Aliibacillus</taxon>
    </lineage>
</organism>
<gene>
    <name evidence="1" type="ORF">ACFPTR_04350</name>
</gene>
<proteinExistence type="predicted"/>
<comment type="caution">
    <text evidence="1">The sequence shown here is derived from an EMBL/GenBank/DDBJ whole genome shotgun (WGS) entry which is preliminary data.</text>
</comment>
<sequence>MIIGVVHCECYLYNTHSLKEKRSVIKSIMTRLKQTLNVAVAEVDYQELWQRTTISIVTINNNRIIAEKELQKALALIDRTAEMERMTTEYEWL</sequence>
<dbReference type="PANTHER" id="PTHR36441">
    <property type="entry name" value="HYPOTHETICAL CYTOSOLIC PROTEIN"/>
    <property type="match status" value="1"/>
</dbReference>
<name>A0ABW0U3T2_9BACI</name>